<dbReference type="Gene3D" id="1.10.630.10">
    <property type="entry name" value="Cytochrome P450"/>
    <property type="match status" value="1"/>
</dbReference>
<dbReference type="PRINTS" id="PR00359">
    <property type="entry name" value="BP450"/>
</dbReference>
<dbReference type="InterPro" id="IPR036396">
    <property type="entry name" value="Cyt_P450_sf"/>
</dbReference>
<dbReference type="InterPro" id="IPR002397">
    <property type="entry name" value="Cyt_P450_B"/>
</dbReference>
<gene>
    <name evidence="2" type="ORF">JM949_02640</name>
</gene>
<dbReference type="SUPFAM" id="SSF48264">
    <property type="entry name" value="Cytochrome P450"/>
    <property type="match status" value="1"/>
</dbReference>
<dbReference type="PANTHER" id="PTHR46696:SF1">
    <property type="entry name" value="CYTOCHROME P450 YJIB-RELATED"/>
    <property type="match status" value="1"/>
</dbReference>
<comment type="caution">
    <text evidence="2">The sequence shown here is derived from an EMBL/GenBank/DDBJ whole genome shotgun (WGS) entry which is preliminary data.</text>
</comment>
<evidence type="ECO:0000313" key="2">
    <source>
        <dbReference type="EMBL" id="MBM0274437.1"/>
    </source>
</evidence>
<proteinExistence type="inferred from homology"/>
<dbReference type="PANTHER" id="PTHR46696">
    <property type="entry name" value="P450, PUTATIVE (EUROFUNG)-RELATED"/>
    <property type="match status" value="1"/>
</dbReference>
<organism evidence="2 3">
    <name type="scientific">Micromonospora tarensis</name>
    <dbReference type="NCBI Taxonomy" id="2806100"/>
    <lineage>
        <taxon>Bacteria</taxon>
        <taxon>Bacillati</taxon>
        <taxon>Actinomycetota</taxon>
        <taxon>Actinomycetes</taxon>
        <taxon>Micromonosporales</taxon>
        <taxon>Micromonosporaceae</taxon>
        <taxon>Micromonospora</taxon>
    </lineage>
</organism>
<dbReference type="Proteomes" id="UP000622245">
    <property type="component" value="Unassembled WGS sequence"/>
</dbReference>
<evidence type="ECO:0000256" key="1">
    <source>
        <dbReference type="ARBA" id="ARBA00010617"/>
    </source>
</evidence>
<dbReference type="RefSeq" id="WP_203146862.1">
    <property type="nucleotide sequence ID" value="NZ_JAEVHL010000006.1"/>
</dbReference>
<comment type="similarity">
    <text evidence="1">Belongs to the cytochrome P450 family.</text>
</comment>
<dbReference type="InterPro" id="IPR001128">
    <property type="entry name" value="Cyt_P450"/>
</dbReference>
<accession>A0ABS1YAQ7</accession>
<sequence>MRTLSKYWMLTNDFIQNPYPVLEHIREERPVCEVAMPDGGRAWIITRYEDARAALADPRFSRDINVHYALLSKRLGRQVSPPAEYSNHLANLEPPRHTPLRKAISFAFTPRRAESMRARIGEIAGELLDRMAGRGSADLIAEYADPLPVIVIAELLGASADAWPDFLRWSQALRAYSVDDPAGRLQRNIEELSQCMSGLIAEKERAPGDDLLSALLQADPERKLTHTEILSTGFALISGGNDTTASLLGGVLATLLTHPAERAALLADPQRWTTAMDELIRYVNPIRDALHRVSVAPVEIGGVTIPADEVVVISVMSANHDERRFPDRPEELVLDRPKPPHLSFGHGIHYCSGAHLAKVITEVGAHRLFERLPSIDLAVAPSELRYLQQILARPLAALPARW</sequence>
<protein>
    <submittedName>
        <fullName evidence="2">Cytochrome P450</fullName>
    </submittedName>
</protein>
<dbReference type="EMBL" id="JAEVHL010000006">
    <property type="protein sequence ID" value="MBM0274437.1"/>
    <property type="molecule type" value="Genomic_DNA"/>
</dbReference>
<dbReference type="Pfam" id="PF00067">
    <property type="entry name" value="p450"/>
    <property type="match status" value="1"/>
</dbReference>
<evidence type="ECO:0000313" key="3">
    <source>
        <dbReference type="Proteomes" id="UP000622245"/>
    </source>
</evidence>
<dbReference type="CDD" id="cd11029">
    <property type="entry name" value="CYP107-like"/>
    <property type="match status" value="1"/>
</dbReference>
<name>A0ABS1YAQ7_9ACTN</name>
<keyword evidence="3" id="KW-1185">Reference proteome</keyword>
<reference evidence="2 3" key="1">
    <citation type="submission" date="2021-01" db="EMBL/GenBank/DDBJ databases">
        <title>Draft genome sequence of Micromonospora sp. strain STR1s_6.</title>
        <authorList>
            <person name="Karlyshev A."/>
            <person name="Jawad R."/>
        </authorList>
    </citation>
    <scope>NUCLEOTIDE SEQUENCE [LARGE SCALE GENOMIC DNA]</scope>
    <source>
        <strain evidence="2 3">STR1S-6</strain>
    </source>
</reference>